<feature type="transmembrane region" description="Helical" evidence="1">
    <location>
        <begin position="67"/>
        <end position="92"/>
    </location>
</feature>
<protein>
    <submittedName>
        <fullName evidence="2">Uncharacterized protein</fullName>
    </submittedName>
</protein>
<keyword evidence="1" id="KW-0812">Transmembrane</keyword>
<evidence type="ECO:0000256" key="1">
    <source>
        <dbReference type="SAM" id="Phobius"/>
    </source>
</evidence>
<dbReference type="EMBL" id="CYYW01000016">
    <property type="protein sequence ID" value="CUO40758.1"/>
    <property type="molecule type" value="Genomic_DNA"/>
</dbReference>
<feature type="transmembrane region" description="Helical" evidence="1">
    <location>
        <begin position="170"/>
        <end position="191"/>
    </location>
</feature>
<dbReference type="Proteomes" id="UP000095384">
    <property type="component" value="Unassembled WGS sequence"/>
</dbReference>
<keyword evidence="1" id="KW-0472">Membrane</keyword>
<reference evidence="2 3" key="1">
    <citation type="submission" date="2015-09" db="EMBL/GenBank/DDBJ databases">
        <authorList>
            <consortium name="Pathogen Informatics"/>
        </authorList>
    </citation>
    <scope>NUCLEOTIDE SEQUENCE [LARGE SCALE GENOMIC DNA]</scope>
    <source>
        <strain evidence="2 3">2789STDY5608860</strain>
    </source>
</reference>
<feature type="transmembrane region" description="Helical" evidence="1">
    <location>
        <begin position="104"/>
        <end position="127"/>
    </location>
</feature>
<keyword evidence="1" id="KW-1133">Transmembrane helix</keyword>
<accession>A0A174EVQ5</accession>
<organism evidence="2 3">
    <name type="scientific">Agathobacter rectalis</name>
    <dbReference type="NCBI Taxonomy" id="39491"/>
    <lineage>
        <taxon>Bacteria</taxon>
        <taxon>Bacillati</taxon>
        <taxon>Bacillota</taxon>
        <taxon>Clostridia</taxon>
        <taxon>Lachnospirales</taxon>
        <taxon>Lachnospiraceae</taxon>
        <taxon>Agathobacter</taxon>
    </lineage>
</organism>
<feature type="transmembrane region" description="Helical" evidence="1">
    <location>
        <begin position="262"/>
        <end position="283"/>
    </location>
</feature>
<name>A0A174EVQ5_9FIRM</name>
<dbReference type="AlphaFoldDB" id="A0A174EVQ5"/>
<sequence length="296" mass="33490">MKQVFMVALYNFRTWKKNPRIFLSFSIAFIFCFLLSDKIVAFAEKYDTSMQILEPFIWTFGDSNSILLSSMILIFLFADMPFVTNATPFFLMRTTRKKWLLGQAIYILFATSVYMVFVMSATAFISMRKAFVGNVWSNTAVALGYSKAGEALAVPASVKAMGMSTPYGCAAIVFLLMLCYSLILVFLMLLFNLKFGQIGGVLAAFGFSIYGFLLNPQTIIGIFNIPDYEAYKVNVWVGWVSPLNHATFYMHNFGLDMLPRLWQSYLICIVLVLVCFIATLWVVRGYNFKFTGTGGK</sequence>
<feature type="transmembrane region" description="Helical" evidence="1">
    <location>
        <begin position="198"/>
        <end position="223"/>
    </location>
</feature>
<dbReference type="RefSeq" id="WP_055224776.1">
    <property type="nucleotide sequence ID" value="NZ_CYYW01000016.1"/>
</dbReference>
<gene>
    <name evidence="2" type="ORF">ERS852417_02235</name>
</gene>
<evidence type="ECO:0000313" key="2">
    <source>
        <dbReference type="EMBL" id="CUO40758.1"/>
    </source>
</evidence>
<evidence type="ECO:0000313" key="3">
    <source>
        <dbReference type="Proteomes" id="UP000095384"/>
    </source>
</evidence>
<proteinExistence type="predicted"/>